<protein>
    <submittedName>
        <fullName evidence="1">Uncharacterized protein</fullName>
    </submittedName>
</protein>
<evidence type="ECO:0000313" key="1">
    <source>
        <dbReference type="EMBL" id="VDM73343.1"/>
    </source>
</evidence>
<reference evidence="1 2" key="1">
    <citation type="submission" date="2018-11" db="EMBL/GenBank/DDBJ databases">
        <authorList>
            <consortium name="Pathogen Informatics"/>
        </authorList>
    </citation>
    <scope>NUCLEOTIDE SEQUENCE [LARGE SCALE GENOMIC DNA]</scope>
</reference>
<keyword evidence="2" id="KW-1185">Reference proteome</keyword>
<proteinExistence type="predicted"/>
<accession>A0A3P7IZC0</accession>
<name>A0A3P7IZC0_STRVU</name>
<dbReference type="OrthoDB" id="439710at2759"/>
<organism evidence="1 2">
    <name type="scientific">Strongylus vulgaris</name>
    <name type="common">Blood worm</name>
    <dbReference type="NCBI Taxonomy" id="40348"/>
    <lineage>
        <taxon>Eukaryota</taxon>
        <taxon>Metazoa</taxon>
        <taxon>Ecdysozoa</taxon>
        <taxon>Nematoda</taxon>
        <taxon>Chromadorea</taxon>
        <taxon>Rhabditida</taxon>
        <taxon>Rhabditina</taxon>
        <taxon>Rhabditomorpha</taxon>
        <taxon>Strongyloidea</taxon>
        <taxon>Strongylidae</taxon>
        <taxon>Strongylus</taxon>
    </lineage>
</organism>
<dbReference type="Proteomes" id="UP000270094">
    <property type="component" value="Unassembled WGS sequence"/>
</dbReference>
<dbReference type="AlphaFoldDB" id="A0A3P7IZC0"/>
<sequence length="51" mass="5998">MKTGEVEIDVSDLKVLNRASPNLPMLPDAEASERTRLTYRYIDMRTERMQR</sequence>
<gene>
    <name evidence="1" type="ORF">SVUK_LOCUS8341</name>
</gene>
<dbReference type="EMBL" id="UYYB01030098">
    <property type="protein sequence ID" value="VDM73343.1"/>
    <property type="molecule type" value="Genomic_DNA"/>
</dbReference>
<evidence type="ECO:0000313" key="2">
    <source>
        <dbReference type="Proteomes" id="UP000270094"/>
    </source>
</evidence>